<keyword evidence="3 6" id="KW-0812">Transmembrane</keyword>
<evidence type="ECO:0000313" key="7">
    <source>
        <dbReference type="EMBL" id="NSK14315.1"/>
    </source>
</evidence>
<feature type="transmembrane region" description="Helical" evidence="6">
    <location>
        <begin position="189"/>
        <end position="206"/>
    </location>
</feature>
<evidence type="ECO:0000256" key="3">
    <source>
        <dbReference type="ARBA" id="ARBA00022692"/>
    </source>
</evidence>
<dbReference type="EMBL" id="JAAIUO010000002">
    <property type="protein sequence ID" value="NSK14315.1"/>
    <property type="molecule type" value="Genomic_DNA"/>
</dbReference>
<evidence type="ECO:0000256" key="5">
    <source>
        <dbReference type="ARBA" id="ARBA00023136"/>
    </source>
</evidence>
<dbReference type="OrthoDB" id="178667at2"/>
<dbReference type="GO" id="GO:0005886">
    <property type="term" value="C:plasma membrane"/>
    <property type="evidence" value="ECO:0007669"/>
    <property type="project" value="UniProtKB-SubCell"/>
</dbReference>
<dbReference type="Proteomes" id="UP000701680">
    <property type="component" value="Unassembled WGS sequence"/>
</dbReference>
<keyword evidence="5 6" id="KW-0472">Membrane</keyword>
<feature type="transmembrane region" description="Helical" evidence="6">
    <location>
        <begin position="324"/>
        <end position="342"/>
    </location>
</feature>
<feature type="transmembrane region" description="Helical" evidence="6">
    <location>
        <begin position="12"/>
        <end position="29"/>
    </location>
</feature>
<feature type="transmembrane region" description="Helical" evidence="6">
    <location>
        <begin position="409"/>
        <end position="431"/>
    </location>
</feature>
<feature type="transmembrane region" description="Helical" evidence="6">
    <location>
        <begin position="151"/>
        <end position="169"/>
    </location>
</feature>
<dbReference type="RefSeq" id="WP_101695662.1">
    <property type="nucleotide sequence ID" value="NZ_JAAITX010000002.1"/>
</dbReference>
<dbReference type="Gene3D" id="1.20.1740.10">
    <property type="entry name" value="Amino acid/polyamine transporter I"/>
    <property type="match status" value="1"/>
</dbReference>
<dbReference type="Pfam" id="PF13520">
    <property type="entry name" value="AA_permease_2"/>
    <property type="match status" value="1"/>
</dbReference>
<gene>
    <name evidence="8" type="ORF">G5A66_02820</name>
    <name evidence="7" type="ORF">G5A75_05380</name>
</gene>
<feature type="transmembrane region" description="Helical" evidence="6">
    <location>
        <begin position="226"/>
        <end position="253"/>
    </location>
</feature>
<evidence type="ECO:0000256" key="1">
    <source>
        <dbReference type="ARBA" id="ARBA00004651"/>
    </source>
</evidence>
<sequence length="454" mass="49785">MSEPKLKRNLSFVSMVALASGAVIGGWLAEAPYWFSVTGAGAAIIFPLLAILLIPIGLTFSELTAMLPFASAVDIWTTNAFGHKAGWAAQWMMFLVQVVEPPMMAFIFITAISYFVPIPEGSSVYVAIAIVILWYIISNFNIGITGKLANIFFFTMIIGSLIVSCSLFFSGHWSASNIVADGGLFPKGFHGVFIAMAVFSLKFIGFEMTPTMIEETNFPVSKMWKVILSALFVPAILYFVVVMAIGGMGPWTMVQEMGMPEPEFIKMYSLPQIIAIIAIISGILHALTTLMGFWTSSARVLYGAGQLNQLPKVFTKLNSKGQPVAANTVVLIFTIFFCIFSGDNWVQYIYAVSCVAAGLVYFACCLDAMVLRKKHPEWKRPYRAPGGNLLFIAGMIISVWIIIGSCMELNLGGYISLFAYCAIGLIMFLLVGRKTKDGKHEYVTLTPEDIGKDY</sequence>
<comment type="caution">
    <text evidence="8">The sequence shown here is derived from an EMBL/GenBank/DDBJ whole genome shotgun (WGS) entry which is preliminary data.</text>
</comment>
<protein>
    <submittedName>
        <fullName evidence="8">APC family permease</fullName>
    </submittedName>
</protein>
<evidence type="ECO:0000256" key="2">
    <source>
        <dbReference type="ARBA" id="ARBA00022475"/>
    </source>
</evidence>
<dbReference type="GO" id="GO:0022857">
    <property type="term" value="F:transmembrane transporter activity"/>
    <property type="evidence" value="ECO:0007669"/>
    <property type="project" value="InterPro"/>
</dbReference>
<feature type="transmembrane region" description="Helical" evidence="6">
    <location>
        <begin position="382"/>
        <end position="403"/>
    </location>
</feature>
<proteinExistence type="predicted"/>
<dbReference type="InterPro" id="IPR002293">
    <property type="entry name" value="AA/rel_permease1"/>
</dbReference>
<evidence type="ECO:0000313" key="8">
    <source>
        <dbReference type="EMBL" id="NVH57598.1"/>
    </source>
</evidence>
<accession>A0A850HDK9</accession>
<name>A0A850HDK9_9FIRM</name>
<feature type="transmembrane region" description="Helical" evidence="6">
    <location>
        <begin position="94"/>
        <end position="116"/>
    </location>
</feature>
<dbReference type="Proteomes" id="UP000528555">
    <property type="component" value="Unassembled WGS sequence"/>
</dbReference>
<dbReference type="InterPro" id="IPR050367">
    <property type="entry name" value="APC_superfamily"/>
</dbReference>
<dbReference type="PANTHER" id="PTHR42770">
    <property type="entry name" value="AMINO ACID TRANSPORTER-RELATED"/>
    <property type="match status" value="1"/>
</dbReference>
<dbReference type="PIRSF" id="PIRSF006060">
    <property type="entry name" value="AA_transporter"/>
    <property type="match status" value="1"/>
</dbReference>
<feature type="transmembrane region" description="Helical" evidence="6">
    <location>
        <begin position="273"/>
        <end position="294"/>
    </location>
</feature>
<keyword evidence="2" id="KW-1003">Cell membrane</keyword>
<evidence type="ECO:0000256" key="4">
    <source>
        <dbReference type="ARBA" id="ARBA00022989"/>
    </source>
</evidence>
<comment type="subcellular location">
    <subcellularLocation>
        <location evidence="1">Cell membrane</location>
        <topology evidence="1">Multi-pass membrane protein</topology>
    </subcellularLocation>
</comment>
<feature type="transmembrane region" description="Helical" evidence="6">
    <location>
        <begin position="348"/>
        <end position="370"/>
    </location>
</feature>
<feature type="transmembrane region" description="Helical" evidence="6">
    <location>
        <begin position="122"/>
        <end position="144"/>
    </location>
</feature>
<feature type="transmembrane region" description="Helical" evidence="6">
    <location>
        <begin position="35"/>
        <end position="58"/>
    </location>
</feature>
<dbReference type="AlphaFoldDB" id="A0A850HDK9"/>
<organism evidence="8 9">
    <name type="scientific">Dorea phocaeensis</name>
    <dbReference type="NCBI Taxonomy" id="2040291"/>
    <lineage>
        <taxon>Bacteria</taxon>
        <taxon>Bacillati</taxon>
        <taxon>Bacillota</taxon>
        <taxon>Clostridia</taxon>
        <taxon>Lachnospirales</taxon>
        <taxon>Lachnospiraceae</taxon>
        <taxon>Dorea</taxon>
    </lineage>
</organism>
<keyword evidence="9" id="KW-1185">Reference proteome</keyword>
<evidence type="ECO:0000256" key="6">
    <source>
        <dbReference type="SAM" id="Phobius"/>
    </source>
</evidence>
<dbReference type="EMBL" id="JAAITX010000002">
    <property type="protein sequence ID" value="NVH57598.1"/>
    <property type="molecule type" value="Genomic_DNA"/>
</dbReference>
<reference evidence="8" key="2">
    <citation type="submission" date="2020-02" db="EMBL/GenBank/DDBJ databases">
        <authorList>
            <person name="Littmann E."/>
            <person name="Sorbara M."/>
        </authorList>
    </citation>
    <scope>NUCLEOTIDE SEQUENCE</scope>
    <source>
        <strain evidence="8">MSK.17.11</strain>
        <strain evidence="7">MSK.17.38</strain>
    </source>
</reference>
<evidence type="ECO:0000313" key="10">
    <source>
        <dbReference type="Proteomes" id="UP000701680"/>
    </source>
</evidence>
<dbReference type="PANTHER" id="PTHR42770:SF7">
    <property type="entry name" value="MEMBRANE PROTEIN"/>
    <property type="match status" value="1"/>
</dbReference>
<keyword evidence="4 6" id="KW-1133">Transmembrane helix</keyword>
<reference evidence="9 10" key="1">
    <citation type="journal article" date="2020" name="Cell Host Microbe">
        <title>Functional and Genomic Variation between Human-Derived Isolates of Lachnospiraceae Reveals Inter- and Intra-Species Diversity.</title>
        <authorList>
            <person name="Sorbara M.T."/>
            <person name="Littmann E.R."/>
            <person name="Fontana E."/>
            <person name="Moody T.U."/>
            <person name="Kohout C.E."/>
            <person name="Gjonbalaj M."/>
            <person name="Eaton V."/>
            <person name="Seok R."/>
            <person name="Leiner I.M."/>
            <person name="Pamer E.G."/>
        </authorList>
    </citation>
    <scope>NUCLEOTIDE SEQUENCE [LARGE SCALE GENOMIC DNA]</scope>
    <source>
        <strain evidence="8 9">MSK.17.11</strain>
        <strain evidence="7 10">MSK.17.38</strain>
    </source>
</reference>
<evidence type="ECO:0000313" key="9">
    <source>
        <dbReference type="Proteomes" id="UP000528555"/>
    </source>
</evidence>